<dbReference type="InterPro" id="IPR059242">
    <property type="entry name" value="mS23_dom"/>
</dbReference>
<keyword evidence="5" id="KW-0687">Ribonucleoprotein</keyword>
<evidence type="ECO:0000313" key="8">
    <source>
        <dbReference type="Proteomes" id="UP000265515"/>
    </source>
</evidence>
<dbReference type="PANTHER" id="PTHR35693">
    <property type="entry name" value="EXPRESSED PROTEIN"/>
    <property type="match status" value="1"/>
</dbReference>
<dbReference type="EMBL" id="BFEA01000331">
    <property type="protein sequence ID" value="GBG79904.1"/>
    <property type="molecule type" value="Genomic_DNA"/>
</dbReference>
<evidence type="ECO:0000256" key="2">
    <source>
        <dbReference type="ARBA" id="ARBA00009864"/>
    </source>
</evidence>
<accession>A0A388LC95</accession>
<comment type="caution">
    <text evidence="7">The sequence shown here is derived from an EMBL/GenBank/DDBJ whole genome shotgun (WGS) entry which is preliminary data.</text>
</comment>
<dbReference type="Gramene" id="GBG79904">
    <property type="protein sequence ID" value="GBG79904"/>
    <property type="gene ID" value="CBR_g30169"/>
</dbReference>
<evidence type="ECO:0000256" key="6">
    <source>
        <dbReference type="ARBA" id="ARBA00035137"/>
    </source>
</evidence>
<proteinExistence type="inferred from homology"/>
<dbReference type="CDD" id="cd23701">
    <property type="entry name" value="At1g26750"/>
    <property type="match status" value="1"/>
</dbReference>
<sequence length="176" mass="21142">MSSYKRDLISQVRQLIKGGIIRKPKWFEAACRVPPAGTPRRVKKVEKIRLPEDPLVTSFYARHPEARFTPYKLNSFEPPIARRFAWRQMELMREGYSQREARDQVELEFEEQKRREQKEYEAKRLRAIRMGLEVPPRKKTILEEVQEEERRAIIEGFRKQTEVHVRGFDVMRQTSK</sequence>
<organism evidence="7 8">
    <name type="scientific">Chara braunii</name>
    <name type="common">Braun's stonewort</name>
    <dbReference type="NCBI Taxonomy" id="69332"/>
    <lineage>
        <taxon>Eukaryota</taxon>
        <taxon>Viridiplantae</taxon>
        <taxon>Streptophyta</taxon>
        <taxon>Charophyceae</taxon>
        <taxon>Charales</taxon>
        <taxon>Characeae</taxon>
        <taxon>Chara</taxon>
    </lineage>
</organism>
<name>A0A388LC95_CHABU</name>
<gene>
    <name evidence="7" type="ORF">CBR_g30169</name>
</gene>
<dbReference type="Proteomes" id="UP000265515">
    <property type="component" value="Unassembled WGS sequence"/>
</dbReference>
<dbReference type="PANTHER" id="PTHR35693:SF1">
    <property type="entry name" value="EXPRESSED PROTEIN"/>
    <property type="match status" value="1"/>
</dbReference>
<reference evidence="7 8" key="1">
    <citation type="journal article" date="2018" name="Cell">
        <title>The Chara Genome: Secondary Complexity and Implications for Plant Terrestrialization.</title>
        <authorList>
            <person name="Nishiyama T."/>
            <person name="Sakayama H."/>
            <person name="Vries J.D."/>
            <person name="Buschmann H."/>
            <person name="Saint-Marcoux D."/>
            <person name="Ullrich K.K."/>
            <person name="Haas F.B."/>
            <person name="Vanderstraeten L."/>
            <person name="Becker D."/>
            <person name="Lang D."/>
            <person name="Vosolsobe S."/>
            <person name="Rombauts S."/>
            <person name="Wilhelmsson P.K.I."/>
            <person name="Janitza P."/>
            <person name="Kern R."/>
            <person name="Heyl A."/>
            <person name="Rumpler F."/>
            <person name="Villalobos L.I.A.C."/>
            <person name="Clay J.M."/>
            <person name="Skokan R."/>
            <person name="Toyoda A."/>
            <person name="Suzuki Y."/>
            <person name="Kagoshima H."/>
            <person name="Schijlen E."/>
            <person name="Tajeshwar N."/>
            <person name="Catarino B."/>
            <person name="Hetherington A.J."/>
            <person name="Saltykova A."/>
            <person name="Bonnot C."/>
            <person name="Breuninger H."/>
            <person name="Symeonidi A."/>
            <person name="Radhakrishnan G.V."/>
            <person name="Van Nieuwerburgh F."/>
            <person name="Deforce D."/>
            <person name="Chang C."/>
            <person name="Karol K.G."/>
            <person name="Hedrich R."/>
            <person name="Ulvskov P."/>
            <person name="Glockner G."/>
            <person name="Delwiche C.F."/>
            <person name="Petrasek J."/>
            <person name="Van de Peer Y."/>
            <person name="Friml J."/>
            <person name="Beilby M."/>
            <person name="Dolan L."/>
            <person name="Kohara Y."/>
            <person name="Sugano S."/>
            <person name="Fujiyama A."/>
            <person name="Delaux P.-M."/>
            <person name="Quint M."/>
            <person name="TheiBen G."/>
            <person name="Hagemann M."/>
            <person name="Harholt J."/>
            <person name="Dunand C."/>
            <person name="Zachgo S."/>
            <person name="Langdale J."/>
            <person name="Maumus F."/>
            <person name="Straeten D.V.D."/>
            <person name="Gould S.B."/>
            <person name="Rensing S.A."/>
        </authorList>
    </citation>
    <scope>NUCLEOTIDE SEQUENCE [LARGE SCALE GENOMIC DNA]</scope>
    <source>
        <strain evidence="7 8">S276</strain>
    </source>
</reference>
<keyword evidence="8" id="KW-1185">Reference proteome</keyword>
<comment type="subcellular location">
    <subcellularLocation>
        <location evidence="1">Mitochondrion</location>
    </subcellularLocation>
</comment>
<evidence type="ECO:0000256" key="3">
    <source>
        <dbReference type="ARBA" id="ARBA00022980"/>
    </source>
</evidence>
<comment type="similarity">
    <text evidence="2">Belongs to the mitochondrion-specific ribosomal protein mS23 family.</text>
</comment>
<evidence type="ECO:0000313" key="7">
    <source>
        <dbReference type="EMBL" id="GBG79904.1"/>
    </source>
</evidence>
<protein>
    <recommendedName>
        <fullName evidence="6">Small ribosomal subunit protein mS23</fullName>
    </recommendedName>
</protein>
<evidence type="ECO:0000256" key="5">
    <source>
        <dbReference type="ARBA" id="ARBA00023274"/>
    </source>
</evidence>
<keyword evidence="4" id="KW-0496">Mitochondrion</keyword>
<keyword evidence="3" id="KW-0689">Ribosomal protein</keyword>
<evidence type="ECO:0000256" key="1">
    <source>
        <dbReference type="ARBA" id="ARBA00004173"/>
    </source>
</evidence>
<dbReference type="AlphaFoldDB" id="A0A388LC95"/>
<dbReference type="OMA" id="KMSHARD"/>
<dbReference type="STRING" id="69332.A0A388LC95"/>
<dbReference type="OrthoDB" id="543108at2759"/>
<evidence type="ECO:0000256" key="4">
    <source>
        <dbReference type="ARBA" id="ARBA00023128"/>
    </source>
</evidence>